<dbReference type="GO" id="GO:0004665">
    <property type="term" value="F:prephenate dehydrogenase (NADP+) activity"/>
    <property type="evidence" value="ECO:0007669"/>
    <property type="project" value="InterPro"/>
</dbReference>
<organism evidence="5 6">
    <name type="scientific">Microbispora rosea</name>
    <dbReference type="NCBI Taxonomy" id="58117"/>
    <lineage>
        <taxon>Bacteria</taxon>
        <taxon>Bacillati</taxon>
        <taxon>Actinomycetota</taxon>
        <taxon>Actinomycetes</taxon>
        <taxon>Streptosporangiales</taxon>
        <taxon>Streptosporangiaceae</taxon>
        <taxon>Microbispora</taxon>
    </lineage>
</organism>
<sequence length="382" mass="38528">MDRGDHTTACDRPAADHGETDLLRRCVVVGGAGAVGGLFAEHLLRSGAEVLVVDPAPGAATGASAAGSARAVNVASQDVTAGSPAGAPPAGEARVLRGDITDIGPELAGEIGRADLVLLAVPEQVALAAVKQVAAAMRPGALLADTLSVKGPIAEEILAHAGDVEAAGLNPMFAPSLGFAGRPVAAVVVHDGPRARALLRLVESWGGRAVRLGAHEHDRLAAATQALTHAAVLSFGLALAGLGVGVAELAAVAPPPHATMLALLARIAGGTPEVYWDVQSANPQAAAARAALAEGVRTLAGLLDGRADGEAEFAAALGALRDLLGPDLGFYRDTCAEMFGALPSYEPRSPHESSLHELSHHESSLNEHSPSTSTSSPVTTER</sequence>
<evidence type="ECO:0000313" key="6">
    <source>
        <dbReference type="Proteomes" id="UP000186096"/>
    </source>
</evidence>
<keyword evidence="2" id="KW-0560">Oxidoreductase</keyword>
<reference evidence="6" key="1">
    <citation type="submission" date="2017-01" db="EMBL/GenBank/DDBJ databases">
        <authorList>
            <person name="Varghese N."/>
            <person name="Submissions S."/>
        </authorList>
    </citation>
    <scope>NUCLEOTIDE SEQUENCE [LARGE SCALE GENOMIC DNA]</scope>
    <source>
        <strain evidence="6">ATCC 12950</strain>
    </source>
</reference>
<evidence type="ECO:0000259" key="4">
    <source>
        <dbReference type="PROSITE" id="PS51176"/>
    </source>
</evidence>
<dbReference type="AlphaFoldDB" id="A0A1N7HGJ9"/>
<dbReference type="InterPro" id="IPR008927">
    <property type="entry name" value="6-PGluconate_DH-like_C_sf"/>
</dbReference>
<evidence type="ECO:0000256" key="2">
    <source>
        <dbReference type="ARBA" id="ARBA00023002"/>
    </source>
</evidence>
<dbReference type="EMBL" id="FTNI01000049">
    <property type="protein sequence ID" value="SIS24025.1"/>
    <property type="molecule type" value="Genomic_DNA"/>
</dbReference>
<proteinExistence type="inferred from homology"/>
<dbReference type="InterPro" id="IPR046826">
    <property type="entry name" value="PDH_N"/>
</dbReference>
<evidence type="ECO:0000313" key="5">
    <source>
        <dbReference type="EMBL" id="SIS24025.1"/>
    </source>
</evidence>
<evidence type="ECO:0000256" key="1">
    <source>
        <dbReference type="ARBA" id="ARBA00007964"/>
    </source>
</evidence>
<dbReference type="InterPro" id="IPR003099">
    <property type="entry name" value="Prephen_DH"/>
</dbReference>
<dbReference type="STRING" id="58117.SAMN05421833_14927"/>
<feature type="domain" description="Prephenate/arogenate dehydrogenase" evidence="4">
    <location>
        <begin position="24"/>
        <end position="336"/>
    </location>
</feature>
<dbReference type="PANTHER" id="PTHR21363">
    <property type="entry name" value="PREPHENATE DEHYDROGENASE"/>
    <property type="match status" value="1"/>
</dbReference>
<dbReference type="Gene3D" id="3.40.50.720">
    <property type="entry name" value="NAD(P)-binding Rossmann-like Domain"/>
    <property type="match status" value="1"/>
</dbReference>
<keyword evidence="6" id="KW-1185">Reference proteome</keyword>
<dbReference type="Proteomes" id="UP000186096">
    <property type="component" value="Unassembled WGS sequence"/>
</dbReference>
<dbReference type="GO" id="GO:0006571">
    <property type="term" value="P:tyrosine biosynthetic process"/>
    <property type="evidence" value="ECO:0007669"/>
    <property type="project" value="InterPro"/>
</dbReference>
<comment type="similarity">
    <text evidence="1">Belongs to the prephenate/arogenate dehydrogenase family.</text>
</comment>
<dbReference type="RefSeq" id="WP_076442979.1">
    <property type="nucleotide sequence ID" value="NZ_FTNI01000049.1"/>
</dbReference>
<dbReference type="SUPFAM" id="SSF48179">
    <property type="entry name" value="6-phosphogluconate dehydrogenase C-terminal domain-like"/>
    <property type="match status" value="1"/>
</dbReference>
<dbReference type="SUPFAM" id="SSF51735">
    <property type="entry name" value="NAD(P)-binding Rossmann-fold domains"/>
    <property type="match status" value="1"/>
</dbReference>
<dbReference type="PANTHER" id="PTHR21363:SF0">
    <property type="entry name" value="PREPHENATE DEHYDROGENASE [NADP(+)]"/>
    <property type="match status" value="1"/>
</dbReference>
<feature type="region of interest" description="Disordered" evidence="3">
    <location>
        <begin position="346"/>
        <end position="382"/>
    </location>
</feature>
<dbReference type="InterPro" id="IPR050812">
    <property type="entry name" value="Preph/Arog_dehydrog"/>
</dbReference>
<dbReference type="Pfam" id="PF02153">
    <property type="entry name" value="PDH_N"/>
    <property type="match status" value="1"/>
</dbReference>
<dbReference type="GO" id="GO:0070403">
    <property type="term" value="F:NAD+ binding"/>
    <property type="evidence" value="ECO:0007669"/>
    <property type="project" value="InterPro"/>
</dbReference>
<gene>
    <name evidence="5" type="ORF">SAMN05421833_14927</name>
</gene>
<dbReference type="GO" id="GO:0008977">
    <property type="term" value="F:prephenate dehydrogenase (NAD+) activity"/>
    <property type="evidence" value="ECO:0007669"/>
    <property type="project" value="InterPro"/>
</dbReference>
<feature type="compositionally biased region" description="Low complexity" evidence="3">
    <location>
        <begin position="366"/>
        <end position="382"/>
    </location>
</feature>
<name>A0A1N7HGJ9_9ACTN</name>
<dbReference type="Gene3D" id="1.10.3660.10">
    <property type="entry name" value="6-phosphogluconate dehydrogenase C-terminal like domain"/>
    <property type="match status" value="1"/>
</dbReference>
<accession>A0A1N7HGJ9</accession>
<protein>
    <submittedName>
        <fullName evidence="5">Prephenate dehydrogenase</fullName>
    </submittedName>
</protein>
<feature type="compositionally biased region" description="Basic and acidic residues" evidence="3">
    <location>
        <begin position="348"/>
        <end position="365"/>
    </location>
</feature>
<dbReference type="OrthoDB" id="4149052at2"/>
<evidence type="ECO:0000256" key="3">
    <source>
        <dbReference type="SAM" id="MobiDB-lite"/>
    </source>
</evidence>
<dbReference type="PROSITE" id="PS51176">
    <property type="entry name" value="PDH_ADH"/>
    <property type="match status" value="1"/>
</dbReference>
<dbReference type="InterPro" id="IPR036291">
    <property type="entry name" value="NAD(P)-bd_dom_sf"/>
</dbReference>